<gene>
    <name evidence="3" type="ORF">COU13_01340</name>
</gene>
<dbReference type="InterPro" id="IPR014729">
    <property type="entry name" value="Rossmann-like_a/b/a_fold"/>
</dbReference>
<sequence>MAHTQDKLDPIQRRALRIIKGTATFNDRFVPDHDELVRLIDILRSSGCVIVFVTGVWDLFHEGHGKYLELGKEEAKKLYPDAEHFILVVGLDTDKLTQERKGPDRPIVPEDERECVLGFLRSVDIVTPQYKADTLFELVRHDVRIVSQSTKDLPQLKKIKEKCKHVVNLPPQSETSTTARIRNLALAGGIDFLERVRDDIDKVIREARDGIKK</sequence>
<comment type="caution">
    <text evidence="3">The sequence shown here is derived from an EMBL/GenBank/DDBJ whole genome shotgun (WGS) entry which is preliminary data.</text>
</comment>
<dbReference type="EMBL" id="PFBF01000029">
    <property type="protein sequence ID" value="PIR86360.1"/>
    <property type="molecule type" value="Genomic_DNA"/>
</dbReference>
<keyword evidence="2" id="KW-0548">Nucleotidyltransferase</keyword>
<evidence type="ECO:0000256" key="1">
    <source>
        <dbReference type="ARBA" id="ARBA00022679"/>
    </source>
</evidence>
<dbReference type="InterPro" id="IPR050385">
    <property type="entry name" value="Archaeal_FAD_synthase"/>
</dbReference>
<evidence type="ECO:0000313" key="4">
    <source>
        <dbReference type="Proteomes" id="UP000230706"/>
    </source>
</evidence>
<evidence type="ECO:0000256" key="2">
    <source>
        <dbReference type="ARBA" id="ARBA00022695"/>
    </source>
</evidence>
<dbReference type="AlphaFoldDB" id="A0A2H0UJ04"/>
<name>A0A2H0UJ04_9BACT</name>
<evidence type="ECO:0000313" key="3">
    <source>
        <dbReference type="EMBL" id="PIR86360.1"/>
    </source>
</evidence>
<dbReference type="Gene3D" id="3.40.50.620">
    <property type="entry name" value="HUPs"/>
    <property type="match status" value="1"/>
</dbReference>
<evidence type="ECO:0008006" key="5">
    <source>
        <dbReference type="Google" id="ProtNLM"/>
    </source>
</evidence>
<keyword evidence="1" id="KW-0808">Transferase</keyword>
<dbReference type="PANTHER" id="PTHR43793">
    <property type="entry name" value="FAD SYNTHASE"/>
    <property type="match status" value="1"/>
</dbReference>
<proteinExistence type="predicted"/>
<protein>
    <recommendedName>
        <fullName evidence="5">Cytidyltransferase-like domain-containing protein</fullName>
    </recommendedName>
</protein>
<organism evidence="3 4">
    <name type="scientific">Candidatus Kaiserbacteria bacterium CG10_big_fil_rev_8_21_14_0_10_43_70</name>
    <dbReference type="NCBI Taxonomy" id="1974605"/>
    <lineage>
        <taxon>Bacteria</taxon>
        <taxon>Candidatus Kaiseribacteriota</taxon>
    </lineage>
</organism>
<reference evidence="4" key="1">
    <citation type="submission" date="2017-09" db="EMBL/GenBank/DDBJ databases">
        <title>Depth-based differentiation of microbial function through sediment-hosted aquifers and enrichment of novel symbionts in the deep terrestrial subsurface.</title>
        <authorList>
            <person name="Probst A.J."/>
            <person name="Ladd B."/>
            <person name="Jarett J.K."/>
            <person name="Geller-Mcgrath D.E."/>
            <person name="Sieber C.M.K."/>
            <person name="Emerson J.B."/>
            <person name="Anantharaman K."/>
            <person name="Thomas B.C."/>
            <person name="Malmstrom R."/>
            <person name="Stieglmeier M."/>
            <person name="Klingl A."/>
            <person name="Woyke T."/>
            <person name="Ryan C.M."/>
            <person name="Banfield J.F."/>
        </authorList>
    </citation>
    <scope>NUCLEOTIDE SEQUENCE [LARGE SCALE GENOMIC DNA]</scope>
</reference>
<dbReference type="PANTHER" id="PTHR43793:SF2">
    <property type="entry name" value="BIFUNCTIONAL PROTEIN HLDE"/>
    <property type="match status" value="1"/>
</dbReference>
<dbReference type="Proteomes" id="UP000230706">
    <property type="component" value="Unassembled WGS sequence"/>
</dbReference>
<accession>A0A2H0UJ04</accession>
<dbReference type="GO" id="GO:0016779">
    <property type="term" value="F:nucleotidyltransferase activity"/>
    <property type="evidence" value="ECO:0007669"/>
    <property type="project" value="UniProtKB-KW"/>
</dbReference>
<dbReference type="SUPFAM" id="SSF52374">
    <property type="entry name" value="Nucleotidylyl transferase"/>
    <property type="match status" value="1"/>
</dbReference>